<dbReference type="InterPro" id="IPR018712">
    <property type="entry name" value="Tle1-like_cat"/>
</dbReference>
<accession>A0AAN7VUB7</accession>
<sequence>MADFASTNYARQILTKRKDYVGLLSAGNEEMLRFAWKTFARWQMRTEGTKEEKLAKREQFDFMRRFRETFSIPVERIRFVGLFDCVNSVPQFESAWMSRTKFPYTAKTSARVIRHAVAIDERRAKFRQDLVSEQKTSNDGPHHLLRSHLTWHHEHLPPENEMNRPRLDGSGSSHQQRYRPRSHHQRLQTIPAGHAPDDAASSVASRGSFDSATAAHDRRVESHLVSGKPHDLSEDGAQDILEVWFAGQHGDIGGGWTLGPAEERPVSDLPLMWMLREARKAGMPFDEDKLQASGLLFEDGEPELQTPAIRLEGRALPRSNSSTTNAPLPCNEGDLQRLETAAKLHDSLAFGGGMSALGVLSWQMMEYLPFRRMDLQSDGSWRPINWPLPRGEVRDMPSNALIHVSVIHRMQADPTYRPGNVILGGGGRGVRKAPEEAGIGDWRVAVNTDRLNRAVMRARDGDVSLDK</sequence>
<evidence type="ECO:0000256" key="1">
    <source>
        <dbReference type="SAM" id="MobiDB-lite"/>
    </source>
</evidence>
<evidence type="ECO:0000313" key="4">
    <source>
        <dbReference type="Proteomes" id="UP001310594"/>
    </source>
</evidence>
<feature type="compositionally biased region" description="Basic residues" evidence="1">
    <location>
        <begin position="176"/>
        <end position="186"/>
    </location>
</feature>
<reference evidence="3" key="1">
    <citation type="submission" date="2023-08" db="EMBL/GenBank/DDBJ databases">
        <title>Black Yeasts Isolated from many extreme environments.</title>
        <authorList>
            <person name="Coleine C."/>
            <person name="Stajich J.E."/>
            <person name="Selbmann L."/>
        </authorList>
    </citation>
    <scope>NUCLEOTIDE SEQUENCE</scope>
    <source>
        <strain evidence="3">CCFEE 5810</strain>
    </source>
</reference>
<feature type="region of interest" description="Disordered" evidence="1">
    <location>
        <begin position="155"/>
        <end position="215"/>
    </location>
</feature>
<comment type="caution">
    <text evidence="3">The sequence shown here is derived from an EMBL/GenBank/DDBJ whole genome shotgun (WGS) entry which is preliminary data.</text>
</comment>
<feature type="compositionally biased region" description="Basic and acidic residues" evidence="1">
    <location>
        <begin position="155"/>
        <end position="167"/>
    </location>
</feature>
<dbReference type="PANTHER" id="PTHR33840">
    <property type="match status" value="1"/>
</dbReference>
<evidence type="ECO:0000313" key="3">
    <source>
        <dbReference type="EMBL" id="KAK5703981.1"/>
    </source>
</evidence>
<gene>
    <name evidence="3" type="ORF">LTR97_002994</name>
</gene>
<feature type="compositionally biased region" description="Polar residues" evidence="1">
    <location>
        <begin position="202"/>
        <end position="211"/>
    </location>
</feature>
<feature type="domain" description="T6SS Phospholipase effector Tle1-like catalytic" evidence="2">
    <location>
        <begin position="13"/>
        <end position="277"/>
    </location>
</feature>
<dbReference type="Pfam" id="PF09994">
    <property type="entry name" value="T6SS_Tle1-like_cat"/>
    <property type="match status" value="1"/>
</dbReference>
<name>A0AAN7VUB7_9PEZI</name>
<evidence type="ECO:0000259" key="2">
    <source>
        <dbReference type="Pfam" id="PF09994"/>
    </source>
</evidence>
<dbReference type="AlphaFoldDB" id="A0AAN7VUB7"/>
<proteinExistence type="predicted"/>
<protein>
    <recommendedName>
        <fullName evidence="2">T6SS Phospholipase effector Tle1-like catalytic domain-containing protein</fullName>
    </recommendedName>
</protein>
<dbReference type="PANTHER" id="PTHR33840:SF2">
    <property type="entry name" value="TLE1 PHOSPHOLIPASE DOMAIN-CONTAINING PROTEIN"/>
    <property type="match status" value="1"/>
</dbReference>
<dbReference type="Proteomes" id="UP001310594">
    <property type="component" value="Unassembled WGS sequence"/>
</dbReference>
<organism evidence="3 4">
    <name type="scientific">Elasticomyces elasticus</name>
    <dbReference type="NCBI Taxonomy" id="574655"/>
    <lineage>
        <taxon>Eukaryota</taxon>
        <taxon>Fungi</taxon>
        <taxon>Dikarya</taxon>
        <taxon>Ascomycota</taxon>
        <taxon>Pezizomycotina</taxon>
        <taxon>Dothideomycetes</taxon>
        <taxon>Dothideomycetidae</taxon>
        <taxon>Mycosphaerellales</taxon>
        <taxon>Teratosphaeriaceae</taxon>
        <taxon>Elasticomyces</taxon>
    </lineage>
</organism>
<dbReference type="EMBL" id="JAVRQU010000004">
    <property type="protein sequence ID" value="KAK5703981.1"/>
    <property type="molecule type" value="Genomic_DNA"/>
</dbReference>